<dbReference type="PANTHER" id="PTHR36931:SF1">
    <property type="entry name" value="UPF0153 PROTEIN YEIW"/>
    <property type="match status" value="1"/>
</dbReference>
<name>A0ABT0PK18_9GAMM</name>
<gene>
    <name evidence="1" type="ORF">M3P05_14085</name>
</gene>
<dbReference type="InterPro" id="IPR005358">
    <property type="entry name" value="Puta_zinc/iron-chelating_dom"/>
</dbReference>
<evidence type="ECO:0000313" key="1">
    <source>
        <dbReference type="EMBL" id="MCL6271057.1"/>
    </source>
</evidence>
<dbReference type="EMBL" id="JAMFLX010000019">
    <property type="protein sequence ID" value="MCL6271057.1"/>
    <property type="molecule type" value="Genomic_DNA"/>
</dbReference>
<proteinExistence type="predicted"/>
<reference evidence="1 2" key="1">
    <citation type="submission" date="2022-05" db="EMBL/GenBank/DDBJ databases">
        <authorList>
            <person name="Park J.-S."/>
        </authorList>
    </citation>
    <scope>NUCLEOTIDE SEQUENCE [LARGE SCALE GENOMIC DNA]</scope>
    <source>
        <strain evidence="1 2">2012CJ34-2</strain>
    </source>
</reference>
<protein>
    <submittedName>
        <fullName evidence="1">YkgJ family cysteine cluster protein</fullName>
    </submittedName>
</protein>
<evidence type="ECO:0000313" key="2">
    <source>
        <dbReference type="Proteomes" id="UP001203338"/>
    </source>
</evidence>
<dbReference type="Pfam" id="PF03692">
    <property type="entry name" value="CxxCxxCC"/>
    <property type="match status" value="1"/>
</dbReference>
<sequence>MSTISCRVGCGACCISPSISTPIPGMPNGKPAGVRCIQLDDKNLCRLFGKPERPAVCGKFAPDSLTCGESSEEAMLRILELEQLTAS</sequence>
<dbReference type="PANTHER" id="PTHR36931">
    <property type="entry name" value="UPF0153 PROTEIN YEIW"/>
    <property type="match status" value="1"/>
</dbReference>
<comment type="caution">
    <text evidence="1">The sequence shown here is derived from an EMBL/GenBank/DDBJ whole genome shotgun (WGS) entry which is preliminary data.</text>
</comment>
<dbReference type="InterPro" id="IPR052572">
    <property type="entry name" value="UPF0153_domain"/>
</dbReference>
<organism evidence="1 2">
    <name type="scientific">Parendozoicomonas callyspongiae</name>
    <dbReference type="NCBI Taxonomy" id="2942213"/>
    <lineage>
        <taxon>Bacteria</taxon>
        <taxon>Pseudomonadati</taxon>
        <taxon>Pseudomonadota</taxon>
        <taxon>Gammaproteobacteria</taxon>
        <taxon>Oceanospirillales</taxon>
        <taxon>Endozoicomonadaceae</taxon>
        <taxon>Parendozoicomonas</taxon>
    </lineage>
</organism>
<accession>A0ABT0PK18</accession>
<keyword evidence="2" id="KW-1185">Reference proteome</keyword>
<dbReference type="Proteomes" id="UP001203338">
    <property type="component" value="Unassembled WGS sequence"/>
</dbReference>